<accession>A0A495XI13</accession>
<keyword evidence="2" id="KW-0808">Transferase</keyword>
<dbReference type="GO" id="GO:0008194">
    <property type="term" value="F:UDP-glycosyltransferase activity"/>
    <property type="evidence" value="ECO:0007669"/>
    <property type="project" value="InterPro"/>
</dbReference>
<dbReference type="Proteomes" id="UP000272729">
    <property type="component" value="Unassembled WGS sequence"/>
</dbReference>
<sequence length="379" mass="40251">MSGFLFVVPPFVGHVNPVIGVADELRRRGHPVAWAGDERLLARLLPPDAAIHPCDPAPLPPRPESLRGFAAMRFLWEQVLVPLAVTMAPGVARAVGSAHPDVLVVDQQAFAGAFVAEREGLPWATAATTSAEFTDPLAGLPAVRGWLAEQVARVRSALGVPGVTDPRFSPHLVIGFTSGVLAGEVGEPVRLVGPVRGARSGLVHFPWDWLDPLCPLVFVSLGTVSTGSRFLRGCVEAMRARPWLQAVVVDRGGELRGDVPPPNVLVREEVPQLALLERASLVVCHAGHNTVCESLAQGVPLVVAPIRDDQPIVADQVVAAGAGVRLRFNRATAVHIGEAVDTVLREPSYWAGAERVRESFQRAGGARAAADHLESLLSA</sequence>
<dbReference type="PANTHER" id="PTHR48050">
    <property type="entry name" value="STEROL 3-BETA-GLUCOSYLTRANSFERASE"/>
    <property type="match status" value="1"/>
</dbReference>
<organism evidence="2 3">
    <name type="scientific">Saccharothrix variisporea</name>
    <dbReference type="NCBI Taxonomy" id="543527"/>
    <lineage>
        <taxon>Bacteria</taxon>
        <taxon>Bacillati</taxon>
        <taxon>Actinomycetota</taxon>
        <taxon>Actinomycetes</taxon>
        <taxon>Pseudonocardiales</taxon>
        <taxon>Pseudonocardiaceae</taxon>
        <taxon>Saccharothrix</taxon>
    </lineage>
</organism>
<dbReference type="PANTHER" id="PTHR48050:SF13">
    <property type="entry name" value="STEROL 3-BETA-GLUCOSYLTRANSFERASE UGT80A2"/>
    <property type="match status" value="1"/>
</dbReference>
<evidence type="ECO:0000313" key="2">
    <source>
        <dbReference type="EMBL" id="RKT73687.1"/>
    </source>
</evidence>
<gene>
    <name evidence="2" type="ORF">DFJ66_7024</name>
</gene>
<feature type="domain" description="Erythromycin biosynthesis protein CIII-like C-terminal" evidence="1">
    <location>
        <begin position="261"/>
        <end position="359"/>
    </location>
</feature>
<dbReference type="RefSeq" id="WP_121227654.1">
    <property type="nucleotide sequence ID" value="NZ_JBIUBA010000016.1"/>
</dbReference>
<proteinExistence type="predicted"/>
<dbReference type="InterPro" id="IPR002213">
    <property type="entry name" value="UDP_glucos_trans"/>
</dbReference>
<dbReference type="AlphaFoldDB" id="A0A495XI13"/>
<evidence type="ECO:0000259" key="1">
    <source>
        <dbReference type="Pfam" id="PF06722"/>
    </source>
</evidence>
<keyword evidence="3" id="KW-1185">Reference proteome</keyword>
<comment type="caution">
    <text evidence="2">The sequence shown here is derived from an EMBL/GenBank/DDBJ whole genome shotgun (WGS) entry which is preliminary data.</text>
</comment>
<dbReference type="InterPro" id="IPR010610">
    <property type="entry name" value="EryCIII-like_C"/>
</dbReference>
<dbReference type="Gene3D" id="3.40.50.2000">
    <property type="entry name" value="Glycogen Phosphorylase B"/>
    <property type="match status" value="2"/>
</dbReference>
<dbReference type="CDD" id="cd03784">
    <property type="entry name" value="GT1_Gtf-like"/>
    <property type="match status" value="1"/>
</dbReference>
<name>A0A495XI13_9PSEU</name>
<dbReference type="SUPFAM" id="SSF53756">
    <property type="entry name" value="UDP-Glycosyltransferase/glycogen phosphorylase"/>
    <property type="match status" value="1"/>
</dbReference>
<dbReference type="GO" id="GO:0016758">
    <property type="term" value="F:hexosyltransferase activity"/>
    <property type="evidence" value="ECO:0007669"/>
    <property type="project" value="UniProtKB-ARBA"/>
</dbReference>
<dbReference type="GO" id="GO:0017000">
    <property type="term" value="P:antibiotic biosynthetic process"/>
    <property type="evidence" value="ECO:0007669"/>
    <property type="project" value="UniProtKB-ARBA"/>
</dbReference>
<reference evidence="2 3" key="1">
    <citation type="submission" date="2018-10" db="EMBL/GenBank/DDBJ databases">
        <title>Sequencing the genomes of 1000 actinobacteria strains.</title>
        <authorList>
            <person name="Klenk H.-P."/>
        </authorList>
    </citation>
    <scope>NUCLEOTIDE SEQUENCE [LARGE SCALE GENOMIC DNA]</scope>
    <source>
        <strain evidence="2 3">DSM 43911</strain>
    </source>
</reference>
<dbReference type="OrthoDB" id="764352at2"/>
<dbReference type="EMBL" id="RBXR01000001">
    <property type="protein sequence ID" value="RKT73687.1"/>
    <property type="molecule type" value="Genomic_DNA"/>
</dbReference>
<evidence type="ECO:0000313" key="3">
    <source>
        <dbReference type="Proteomes" id="UP000272729"/>
    </source>
</evidence>
<protein>
    <submittedName>
        <fullName evidence="2">MGT family glycosyltransferase</fullName>
    </submittedName>
</protein>
<dbReference type="InterPro" id="IPR050426">
    <property type="entry name" value="Glycosyltransferase_28"/>
</dbReference>
<dbReference type="Pfam" id="PF06722">
    <property type="entry name" value="EryCIII-like_C"/>
    <property type="match status" value="1"/>
</dbReference>